<dbReference type="PRINTS" id="PR01415">
    <property type="entry name" value="ANKYRIN"/>
</dbReference>
<evidence type="ECO:0000256" key="3">
    <source>
        <dbReference type="PROSITE-ProRule" id="PRU00023"/>
    </source>
</evidence>
<keyword evidence="4" id="KW-1185">Reference proteome</keyword>
<dbReference type="RefSeq" id="XP_013407385.1">
    <property type="nucleotide sequence ID" value="XM_013551931.1"/>
</dbReference>
<gene>
    <name evidence="5 6" type="primary">LOC106171536</name>
</gene>
<dbReference type="Gene3D" id="1.25.40.20">
    <property type="entry name" value="Ankyrin repeat-containing domain"/>
    <property type="match status" value="3"/>
</dbReference>
<feature type="repeat" description="ANK" evidence="3">
    <location>
        <begin position="149"/>
        <end position="181"/>
    </location>
</feature>
<dbReference type="OMA" id="AVERSHP"/>
<feature type="repeat" description="ANK" evidence="3">
    <location>
        <begin position="83"/>
        <end position="115"/>
    </location>
</feature>
<sequence length="287" mass="32225">MVKVTNITAKKNKHCTNDERLHEAVLKNNLDAVKKLTKVECDVNARQTSGGKTALFYAVCYGRLDIAKALLHNGADPDLPEDRGNTPLHEAVEKADIYMVHLLLSHKADVNAQNQRKQTALSLSSLYGYVDIAETLLNNGALIDHYDNEGRTPLLIALHEGNEDMARLLISRDCDVHHCDDKGTSAFYLAIHSPNLRDISLARLLIATGYKVQQDKSWLCADHASPPGLFFSNRKFFYELTGQQITDSDECTNDFRRKSIKCKSFNQSKQLLHEYKQGLISDCVTHL</sequence>
<name>A0A1S3JB13_LINAN</name>
<reference evidence="5 6" key="1">
    <citation type="submission" date="2025-04" db="UniProtKB">
        <authorList>
            <consortium name="RefSeq"/>
        </authorList>
    </citation>
    <scope>IDENTIFICATION</scope>
    <source>
        <tissue evidence="5 6">Gonads</tissue>
    </source>
</reference>
<feature type="repeat" description="ANK" evidence="3">
    <location>
        <begin position="50"/>
        <end position="82"/>
    </location>
</feature>
<dbReference type="InterPro" id="IPR036770">
    <property type="entry name" value="Ankyrin_rpt-contain_sf"/>
</dbReference>
<dbReference type="KEGG" id="lak:106171536"/>
<dbReference type="PANTHER" id="PTHR24198">
    <property type="entry name" value="ANKYRIN REPEAT AND PROTEIN KINASE DOMAIN-CONTAINING PROTEIN"/>
    <property type="match status" value="1"/>
</dbReference>
<dbReference type="OrthoDB" id="6109495at2759"/>
<keyword evidence="1" id="KW-0677">Repeat</keyword>
<evidence type="ECO:0000313" key="6">
    <source>
        <dbReference type="RefSeq" id="XP_013407386.1"/>
    </source>
</evidence>
<dbReference type="Pfam" id="PF13857">
    <property type="entry name" value="Ank_5"/>
    <property type="match status" value="1"/>
</dbReference>
<dbReference type="AlphaFoldDB" id="A0A1S3JB13"/>
<organism evidence="4 6">
    <name type="scientific">Lingula anatina</name>
    <name type="common">Brachiopod</name>
    <name type="synonym">Lingula unguis</name>
    <dbReference type="NCBI Taxonomy" id="7574"/>
    <lineage>
        <taxon>Eukaryota</taxon>
        <taxon>Metazoa</taxon>
        <taxon>Spiralia</taxon>
        <taxon>Lophotrochozoa</taxon>
        <taxon>Brachiopoda</taxon>
        <taxon>Linguliformea</taxon>
        <taxon>Lingulata</taxon>
        <taxon>Lingulida</taxon>
        <taxon>Linguloidea</taxon>
        <taxon>Lingulidae</taxon>
        <taxon>Lingula</taxon>
    </lineage>
</organism>
<dbReference type="Proteomes" id="UP000085678">
    <property type="component" value="Unplaced"/>
</dbReference>
<protein>
    <submittedName>
        <fullName evidence="5 6">Tankyrase-2</fullName>
    </submittedName>
</protein>
<dbReference type="PANTHER" id="PTHR24198:SF165">
    <property type="entry name" value="ANKYRIN REPEAT-CONTAINING PROTEIN-RELATED"/>
    <property type="match status" value="1"/>
</dbReference>
<accession>A0A1S3JB13</accession>
<dbReference type="PROSITE" id="PS50088">
    <property type="entry name" value="ANK_REPEAT"/>
    <property type="match status" value="4"/>
</dbReference>
<evidence type="ECO:0000313" key="5">
    <source>
        <dbReference type="RefSeq" id="XP_013407385.1"/>
    </source>
</evidence>
<feature type="repeat" description="ANK" evidence="3">
    <location>
        <begin position="116"/>
        <end position="148"/>
    </location>
</feature>
<dbReference type="STRING" id="7574.A0A1S3JB13"/>
<keyword evidence="2 3" id="KW-0040">ANK repeat</keyword>
<dbReference type="PROSITE" id="PS50297">
    <property type="entry name" value="ANK_REP_REGION"/>
    <property type="match status" value="3"/>
</dbReference>
<dbReference type="GeneID" id="106171536"/>
<dbReference type="Pfam" id="PF12796">
    <property type="entry name" value="Ank_2"/>
    <property type="match status" value="1"/>
</dbReference>
<dbReference type="SUPFAM" id="SSF48403">
    <property type="entry name" value="Ankyrin repeat"/>
    <property type="match status" value="1"/>
</dbReference>
<proteinExistence type="predicted"/>
<dbReference type="SMART" id="SM00248">
    <property type="entry name" value="ANK"/>
    <property type="match status" value="6"/>
</dbReference>
<dbReference type="RefSeq" id="XP_013407386.1">
    <property type="nucleotide sequence ID" value="XM_013551932.1"/>
</dbReference>
<evidence type="ECO:0000256" key="2">
    <source>
        <dbReference type="ARBA" id="ARBA00023043"/>
    </source>
</evidence>
<evidence type="ECO:0000256" key="1">
    <source>
        <dbReference type="ARBA" id="ARBA00022737"/>
    </source>
</evidence>
<dbReference type="InterPro" id="IPR002110">
    <property type="entry name" value="Ankyrin_rpt"/>
</dbReference>
<evidence type="ECO:0000313" key="4">
    <source>
        <dbReference type="Proteomes" id="UP000085678"/>
    </source>
</evidence>